<gene>
    <name evidence="1" type="ORF">GNZ12_31620</name>
</gene>
<evidence type="ECO:0000313" key="1">
    <source>
        <dbReference type="EMBL" id="NPT45790.1"/>
    </source>
</evidence>
<comment type="caution">
    <text evidence="1">The sequence shown here is derived from an EMBL/GenBank/DDBJ whole genome shotgun (WGS) entry which is preliminary data.</text>
</comment>
<accession>A0ABX2C0Y7</accession>
<dbReference type="RefSeq" id="WP_172316047.1">
    <property type="nucleotide sequence ID" value="NZ_WOEY01000127.1"/>
</dbReference>
<keyword evidence="2" id="KW-1185">Reference proteome</keyword>
<dbReference type="EMBL" id="WOEY01000127">
    <property type="protein sequence ID" value="NPT45790.1"/>
    <property type="molecule type" value="Genomic_DNA"/>
</dbReference>
<dbReference type="Proteomes" id="UP000652198">
    <property type="component" value="Unassembled WGS sequence"/>
</dbReference>
<name>A0ABX2C0Y7_9BURK</name>
<sequence>MTNRIPSNYVGVWKRSKLRRGASPWDLTTRVFWLQTPYWHADIRIPADRPDFSGVCSLKECSPEQLQALLQQEAFCGFTTVEDDVCRWLRQIDYRLRETDDFGQMRFTGNDVEEIGIATDYYELWHKLPDSVGQSFALERIQNSGDEHQQAYLCVAGGYFIYSRNRGMWTSPAVRARRKIEGGTASRAEIEAFVDFESSFGTIEEGIGRIEMSTLPWREGEIAFDLNDLAMEIASVPSATVRKGWRLIPGSGEFPLSNVRAA</sequence>
<reference evidence="1 2" key="1">
    <citation type="submission" date="2019-11" db="EMBL/GenBank/DDBJ databases">
        <title>Metabolism of dissolved organic matter in forest soils.</title>
        <authorList>
            <person name="Cyle K.T."/>
            <person name="Wilhelm R.C."/>
            <person name="Martinez C.E."/>
        </authorList>
    </citation>
    <scope>NUCLEOTIDE SEQUENCE [LARGE SCALE GENOMIC DNA]</scope>
    <source>
        <strain evidence="1 2">1N</strain>
    </source>
</reference>
<protein>
    <submittedName>
        <fullName evidence="1">Uncharacterized protein</fullName>
    </submittedName>
</protein>
<organism evidence="1 2">
    <name type="scientific">Paraburkholderia solitsugae</name>
    <dbReference type="NCBI Taxonomy" id="2675748"/>
    <lineage>
        <taxon>Bacteria</taxon>
        <taxon>Pseudomonadati</taxon>
        <taxon>Pseudomonadota</taxon>
        <taxon>Betaproteobacteria</taxon>
        <taxon>Burkholderiales</taxon>
        <taxon>Burkholderiaceae</taxon>
        <taxon>Paraburkholderia</taxon>
    </lineage>
</organism>
<evidence type="ECO:0000313" key="2">
    <source>
        <dbReference type="Proteomes" id="UP000652198"/>
    </source>
</evidence>
<proteinExistence type="predicted"/>